<evidence type="ECO:0000256" key="6">
    <source>
        <dbReference type="ARBA" id="ARBA00022984"/>
    </source>
</evidence>
<proteinExistence type="inferred from homology"/>
<comment type="caution">
    <text evidence="17">The sequence shown here is derived from an EMBL/GenBank/DDBJ whole genome shotgun (WGS) entry which is preliminary data.</text>
</comment>
<dbReference type="GO" id="GO:0051301">
    <property type="term" value="P:cell division"/>
    <property type="evidence" value="ECO:0007669"/>
    <property type="project" value="InterPro"/>
</dbReference>
<reference evidence="17" key="2">
    <citation type="submission" date="2021-04" db="EMBL/GenBank/DDBJ databases">
        <authorList>
            <person name="Gilroy R."/>
        </authorList>
    </citation>
    <scope>NUCLEOTIDE SEQUENCE</scope>
    <source>
        <strain evidence="17">Gambia11-129</strain>
    </source>
</reference>
<keyword evidence="5" id="KW-0133">Cell shape</keyword>
<reference evidence="17" key="1">
    <citation type="journal article" date="2021" name="PeerJ">
        <title>Extensive microbial diversity within the chicken gut microbiome revealed by metagenomics and culture.</title>
        <authorList>
            <person name="Gilroy R."/>
            <person name="Ravi A."/>
            <person name="Getino M."/>
            <person name="Pursley I."/>
            <person name="Horton D.L."/>
            <person name="Alikhan N.F."/>
            <person name="Baker D."/>
            <person name="Gharbi K."/>
            <person name="Hall N."/>
            <person name="Watson M."/>
            <person name="Adriaenssens E.M."/>
            <person name="Foster-Nyarko E."/>
            <person name="Jarju S."/>
            <person name="Secka A."/>
            <person name="Antonio M."/>
            <person name="Oren A."/>
            <person name="Chaudhuri R.R."/>
            <person name="La Ragione R."/>
            <person name="Hildebrand F."/>
            <person name="Pallen M.J."/>
        </authorList>
    </citation>
    <scope>NUCLEOTIDE SEQUENCE</scope>
    <source>
        <strain evidence="17">Gambia11-129</strain>
    </source>
</reference>
<gene>
    <name evidence="17" type="ORF">IAB12_00140</name>
</gene>
<keyword evidence="2" id="KW-0328">Glycosyltransferase</keyword>
<dbReference type="GO" id="GO:0005886">
    <property type="term" value="C:plasma membrane"/>
    <property type="evidence" value="ECO:0007669"/>
    <property type="project" value="TreeGrafter"/>
</dbReference>
<evidence type="ECO:0000256" key="7">
    <source>
        <dbReference type="ARBA" id="ARBA00022989"/>
    </source>
</evidence>
<keyword evidence="7 16" id="KW-1133">Transmembrane helix</keyword>
<name>A0A9D1PT90_9SPIO</name>
<dbReference type="Pfam" id="PF01098">
    <property type="entry name" value="FTSW_RODA_SPOVE"/>
    <property type="match status" value="1"/>
</dbReference>
<evidence type="ECO:0000256" key="13">
    <source>
        <dbReference type="ARBA" id="ARBA00041418"/>
    </source>
</evidence>
<comment type="catalytic activity">
    <reaction evidence="15">
        <text>[GlcNAc-(1-&gt;4)-Mur2Ac(oyl-L-Ala-gamma-D-Glu-L-Lys-D-Ala-D-Ala)](n)-di-trans,octa-cis-undecaprenyl diphosphate + beta-D-GlcNAc-(1-&gt;4)-Mur2Ac(oyl-L-Ala-gamma-D-Glu-L-Lys-D-Ala-D-Ala)-di-trans,octa-cis-undecaprenyl diphosphate = [GlcNAc-(1-&gt;4)-Mur2Ac(oyl-L-Ala-gamma-D-Glu-L-Lys-D-Ala-D-Ala)](n+1)-di-trans,octa-cis-undecaprenyl diphosphate + di-trans,octa-cis-undecaprenyl diphosphate + H(+)</text>
        <dbReference type="Rhea" id="RHEA:23708"/>
        <dbReference type="Rhea" id="RHEA-COMP:9602"/>
        <dbReference type="Rhea" id="RHEA-COMP:9603"/>
        <dbReference type="ChEBI" id="CHEBI:15378"/>
        <dbReference type="ChEBI" id="CHEBI:58405"/>
        <dbReference type="ChEBI" id="CHEBI:60033"/>
        <dbReference type="ChEBI" id="CHEBI:78435"/>
        <dbReference type="EC" id="2.4.99.28"/>
    </reaction>
</comment>
<feature type="transmembrane region" description="Helical" evidence="16">
    <location>
        <begin position="91"/>
        <end position="111"/>
    </location>
</feature>
<dbReference type="EMBL" id="DXHU01000002">
    <property type="protein sequence ID" value="HIV98182.1"/>
    <property type="molecule type" value="Genomic_DNA"/>
</dbReference>
<evidence type="ECO:0000256" key="4">
    <source>
        <dbReference type="ARBA" id="ARBA00022692"/>
    </source>
</evidence>
<evidence type="ECO:0000313" key="17">
    <source>
        <dbReference type="EMBL" id="HIV98182.1"/>
    </source>
</evidence>
<evidence type="ECO:0000256" key="15">
    <source>
        <dbReference type="ARBA" id="ARBA00049902"/>
    </source>
</evidence>
<evidence type="ECO:0000256" key="2">
    <source>
        <dbReference type="ARBA" id="ARBA00022676"/>
    </source>
</evidence>
<evidence type="ECO:0000256" key="1">
    <source>
        <dbReference type="ARBA" id="ARBA00004141"/>
    </source>
</evidence>
<comment type="similarity">
    <text evidence="11">Belongs to the SEDS family. FtsW subfamily.</text>
</comment>
<feature type="transmembrane region" description="Helical" evidence="16">
    <location>
        <begin position="322"/>
        <end position="343"/>
    </location>
</feature>
<accession>A0A9D1PT90</accession>
<dbReference type="PANTHER" id="PTHR30474">
    <property type="entry name" value="CELL CYCLE PROTEIN"/>
    <property type="match status" value="1"/>
</dbReference>
<evidence type="ECO:0000256" key="8">
    <source>
        <dbReference type="ARBA" id="ARBA00023136"/>
    </source>
</evidence>
<feature type="transmembrane region" description="Helical" evidence="16">
    <location>
        <begin position="27"/>
        <end position="48"/>
    </location>
</feature>
<evidence type="ECO:0000256" key="5">
    <source>
        <dbReference type="ARBA" id="ARBA00022960"/>
    </source>
</evidence>
<protein>
    <recommendedName>
        <fullName evidence="12">Probable peptidoglycan glycosyltransferase FtsW</fullName>
        <ecNumber evidence="14">2.4.99.28</ecNumber>
    </recommendedName>
    <alternativeName>
        <fullName evidence="13">Cell division protein FtsW</fullName>
    </alternativeName>
    <alternativeName>
        <fullName evidence="10">Cell wall polymerase</fullName>
    </alternativeName>
    <alternativeName>
        <fullName evidence="9">Peptidoglycan polymerase</fullName>
    </alternativeName>
</protein>
<keyword evidence="3" id="KW-0808">Transferase</keyword>
<dbReference type="PANTHER" id="PTHR30474:SF2">
    <property type="entry name" value="PEPTIDOGLYCAN GLYCOSYLTRANSFERASE FTSW-RELATED"/>
    <property type="match status" value="1"/>
</dbReference>
<dbReference type="GO" id="GO:0008955">
    <property type="term" value="F:peptidoglycan glycosyltransferase activity"/>
    <property type="evidence" value="ECO:0007669"/>
    <property type="project" value="UniProtKB-EC"/>
</dbReference>
<feature type="transmembrane region" description="Helical" evidence="16">
    <location>
        <begin position="123"/>
        <end position="140"/>
    </location>
</feature>
<feature type="transmembrane region" description="Helical" evidence="16">
    <location>
        <begin position="152"/>
        <end position="169"/>
    </location>
</feature>
<dbReference type="Proteomes" id="UP000823936">
    <property type="component" value="Unassembled WGS sequence"/>
</dbReference>
<evidence type="ECO:0000256" key="11">
    <source>
        <dbReference type="ARBA" id="ARBA00038053"/>
    </source>
</evidence>
<sequence length="380" mass="43325">MRAEKDYDDFTLRDYNEKELSGSLSPFTFLCLVILLMMIGLINAYSASYDTALKSGLSHYYYFVEVILFEAFALLAGIFLFFVPEKRCEKIYIFTSLLAFIFLFFNFFVSFTGKNIVFFSDVRSGDVIIFSSVLFVASVFPKIKNRDRRGWIYLLYFILSIALEFSLIYLGQSSYALLFVLISIASIFKSGIEKRYTVAFALFSLSFFVFFIFILPSLDNMFFRLMPYSSLNEITERASNCISAITEGGIFGKGIGKGYYKLGIIENVHTDYIFSSFVEEMGLVGVSIFFIILLLFLYLGIRSSRRADMISDEFASVIIYSFSFLIFLKAALSALICANVIPLDGLSFPFLSTDGIEEFILIIECAFLYKFIHLSGRGRL</sequence>
<dbReference type="GO" id="GO:0032153">
    <property type="term" value="C:cell division site"/>
    <property type="evidence" value="ECO:0007669"/>
    <property type="project" value="TreeGrafter"/>
</dbReference>
<dbReference type="GO" id="GO:0009252">
    <property type="term" value="P:peptidoglycan biosynthetic process"/>
    <property type="evidence" value="ECO:0007669"/>
    <property type="project" value="UniProtKB-KW"/>
</dbReference>
<evidence type="ECO:0000313" key="18">
    <source>
        <dbReference type="Proteomes" id="UP000823936"/>
    </source>
</evidence>
<evidence type="ECO:0000256" key="14">
    <source>
        <dbReference type="ARBA" id="ARBA00044770"/>
    </source>
</evidence>
<feature type="transmembrane region" description="Helical" evidence="16">
    <location>
        <begin position="60"/>
        <end position="84"/>
    </location>
</feature>
<evidence type="ECO:0000256" key="10">
    <source>
        <dbReference type="ARBA" id="ARBA00033270"/>
    </source>
</evidence>
<keyword evidence="4 16" id="KW-0812">Transmembrane</keyword>
<comment type="subcellular location">
    <subcellularLocation>
        <location evidence="1">Membrane</location>
        <topology evidence="1">Multi-pass membrane protein</topology>
    </subcellularLocation>
</comment>
<evidence type="ECO:0000256" key="3">
    <source>
        <dbReference type="ARBA" id="ARBA00022679"/>
    </source>
</evidence>
<keyword evidence="8 16" id="KW-0472">Membrane</keyword>
<evidence type="ECO:0000256" key="12">
    <source>
        <dbReference type="ARBA" id="ARBA00041185"/>
    </source>
</evidence>
<dbReference type="GO" id="GO:0015648">
    <property type="term" value="F:lipid-linked peptidoglycan transporter activity"/>
    <property type="evidence" value="ECO:0007669"/>
    <property type="project" value="TreeGrafter"/>
</dbReference>
<dbReference type="GO" id="GO:0008360">
    <property type="term" value="P:regulation of cell shape"/>
    <property type="evidence" value="ECO:0007669"/>
    <property type="project" value="UniProtKB-KW"/>
</dbReference>
<organism evidence="17 18">
    <name type="scientific">Candidatus Ornithospirochaeta avicola</name>
    <dbReference type="NCBI Taxonomy" id="2840896"/>
    <lineage>
        <taxon>Bacteria</taxon>
        <taxon>Pseudomonadati</taxon>
        <taxon>Spirochaetota</taxon>
        <taxon>Spirochaetia</taxon>
        <taxon>Spirochaetales</taxon>
        <taxon>Spirochaetaceae</taxon>
        <taxon>Spirochaetaceae incertae sedis</taxon>
        <taxon>Candidatus Ornithospirochaeta</taxon>
    </lineage>
</organism>
<dbReference type="EC" id="2.4.99.28" evidence="14"/>
<dbReference type="AlphaFoldDB" id="A0A9D1PT90"/>
<feature type="transmembrane region" description="Helical" evidence="16">
    <location>
        <begin position="175"/>
        <end position="192"/>
    </location>
</feature>
<keyword evidence="6" id="KW-0573">Peptidoglycan synthesis</keyword>
<evidence type="ECO:0000256" key="9">
    <source>
        <dbReference type="ARBA" id="ARBA00032370"/>
    </source>
</evidence>
<dbReference type="InterPro" id="IPR001182">
    <property type="entry name" value="FtsW/RodA"/>
</dbReference>
<evidence type="ECO:0000256" key="16">
    <source>
        <dbReference type="SAM" id="Phobius"/>
    </source>
</evidence>
<feature type="transmembrane region" description="Helical" evidence="16">
    <location>
        <begin position="199"/>
        <end position="218"/>
    </location>
</feature>
<feature type="transmembrane region" description="Helical" evidence="16">
    <location>
        <begin position="281"/>
        <end position="301"/>
    </location>
</feature>